<dbReference type="RefSeq" id="WP_182493812.1">
    <property type="nucleotide sequence ID" value="NZ_JACJIS010000002.1"/>
</dbReference>
<name>A0ABR6DTT8_9FLAO</name>
<evidence type="ECO:0000256" key="1">
    <source>
        <dbReference type="SAM" id="MobiDB-lite"/>
    </source>
</evidence>
<reference evidence="2 3" key="1">
    <citation type="submission" date="2020-08" db="EMBL/GenBank/DDBJ databases">
        <title>Genomic Encyclopedia of Type Strains, Phase IV (KMG-IV): sequencing the most valuable type-strain genomes for metagenomic binning, comparative biology and taxonomic classification.</title>
        <authorList>
            <person name="Goeker M."/>
        </authorList>
    </citation>
    <scope>NUCLEOTIDE SEQUENCE [LARGE SCALE GENOMIC DNA]</scope>
    <source>
        <strain evidence="2 3">DSM 100397</strain>
    </source>
</reference>
<feature type="region of interest" description="Disordered" evidence="1">
    <location>
        <begin position="1"/>
        <end position="52"/>
    </location>
</feature>
<feature type="compositionally biased region" description="Polar residues" evidence="1">
    <location>
        <begin position="43"/>
        <end position="52"/>
    </location>
</feature>
<dbReference type="Proteomes" id="UP000555003">
    <property type="component" value="Unassembled WGS sequence"/>
</dbReference>
<accession>A0ABR6DTT8</accession>
<feature type="compositionally biased region" description="Acidic residues" evidence="1">
    <location>
        <begin position="21"/>
        <end position="42"/>
    </location>
</feature>
<protein>
    <submittedName>
        <fullName evidence="2">Uncharacterized protein</fullName>
    </submittedName>
</protein>
<organism evidence="2 3">
    <name type="scientific">Flavobacterium gossypii</name>
    <dbReference type="NCBI Taxonomy" id="1646119"/>
    <lineage>
        <taxon>Bacteria</taxon>
        <taxon>Pseudomonadati</taxon>
        <taxon>Bacteroidota</taxon>
        <taxon>Flavobacteriia</taxon>
        <taxon>Flavobacteriales</taxon>
        <taxon>Flavobacteriaceae</taxon>
        <taxon>Flavobacterium</taxon>
    </lineage>
</organism>
<sequence>MAASCLLSCKENPSQNRDGEMYPETEADTNNETAPEDTEVSDSVENTQSDSVTVGAAWPKKLVEY</sequence>
<proteinExistence type="predicted"/>
<keyword evidence="3" id="KW-1185">Reference proteome</keyword>
<dbReference type="EMBL" id="JACJIS010000002">
    <property type="protein sequence ID" value="MBA9074225.1"/>
    <property type="molecule type" value="Genomic_DNA"/>
</dbReference>
<evidence type="ECO:0000313" key="2">
    <source>
        <dbReference type="EMBL" id="MBA9074225.1"/>
    </source>
</evidence>
<evidence type="ECO:0000313" key="3">
    <source>
        <dbReference type="Proteomes" id="UP000555003"/>
    </source>
</evidence>
<comment type="caution">
    <text evidence="2">The sequence shown here is derived from an EMBL/GenBank/DDBJ whole genome shotgun (WGS) entry which is preliminary data.</text>
</comment>
<gene>
    <name evidence="2" type="ORF">GGR22_002392</name>
</gene>